<organism evidence="5 6">
    <name type="scientific">Hydrobacter penzbergensis</name>
    <dbReference type="NCBI Taxonomy" id="1235997"/>
    <lineage>
        <taxon>Bacteria</taxon>
        <taxon>Pseudomonadati</taxon>
        <taxon>Bacteroidota</taxon>
        <taxon>Chitinophagia</taxon>
        <taxon>Chitinophagales</taxon>
        <taxon>Chitinophagaceae</taxon>
        <taxon>Hydrobacter</taxon>
    </lineage>
</organism>
<keyword evidence="5" id="KW-0808">Transferase</keyword>
<dbReference type="SUPFAM" id="SSF47384">
    <property type="entry name" value="Homodimeric domain of signal transducing histidine kinase"/>
    <property type="match status" value="1"/>
</dbReference>
<dbReference type="CDD" id="cd00075">
    <property type="entry name" value="HATPase"/>
    <property type="match status" value="1"/>
</dbReference>
<dbReference type="Gene3D" id="3.30.565.10">
    <property type="entry name" value="Histidine kinase-like ATPase, C-terminal domain"/>
    <property type="match status" value="1"/>
</dbReference>
<dbReference type="SMART" id="SM00387">
    <property type="entry name" value="HATPase_c"/>
    <property type="match status" value="1"/>
</dbReference>
<dbReference type="CDD" id="cd00082">
    <property type="entry name" value="HisKA"/>
    <property type="match status" value="1"/>
</dbReference>
<dbReference type="Proteomes" id="UP000198711">
    <property type="component" value="Unassembled WGS sequence"/>
</dbReference>
<evidence type="ECO:0000256" key="3">
    <source>
        <dbReference type="ARBA" id="ARBA00022553"/>
    </source>
</evidence>
<dbReference type="RefSeq" id="WP_092724046.1">
    <property type="nucleotide sequence ID" value="NZ_FNNO01000009.1"/>
</dbReference>
<reference evidence="5 6" key="1">
    <citation type="submission" date="2016-10" db="EMBL/GenBank/DDBJ databases">
        <authorList>
            <person name="Varghese N."/>
            <person name="Submissions S."/>
        </authorList>
    </citation>
    <scope>NUCLEOTIDE SEQUENCE [LARGE SCALE GENOMIC DNA]</scope>
    <source>
        <strain evidence="5 6">DSM 25353</strain>
    </source>
</reference>
<comment type="caution">
    <text evidence="5">The sequence shown here is derived from an EMBL/GenBank/DDBJ whole genome shotgun (WGS) entry which is preliminary data.</text>
</comment>
<dbReference type="EC" id="2.7.13.3" evidence="2"/>
<name>A0A8X8IHW0_9BACT</name>
<protein>
    <recommendedName>
        <fullName evidence="2">histidine kinase</fullName>
        <ecNumber evidence="2">2.7.13.3</ecNumber>
    </recommendedName>
</protein>
<dbReference type="InterPro" id="IPR003594">
    <property type="entry name" value="HATPase_dom"/>
</dbReference>
<evidence type="ECO:0000313" key="5">
    <source>
        <dbReference type="EMBL" id="SDX10112.1"/>
    </source>
</evidence>
<feature type="domain" description="Histidine kinase" evidence="4">
    <location>
        <begin position="76"/>
        <end position="285"/>
    </location>
</feature>
<dbReference type="GO" id="GO:0000155">
    <property type="term" value="F:phosphorelay sensor kinase activity"/>
    <property type="evidence" value="ECO:0007669"/>
    <property type="project" value="InterPro"/>
</dbReference>
<proteinExistence type="predicted"/>
<dbReference type="InterPro" id="IPR003661">
    <property type="entry name" value="HisK_dim/P_dom"/>
</dbReference>
<comment type="catalytic activity">
    <reaction evidence="1">
        <text>ATP + protein L-histidine = ADP + protein N-phospho-L-histidine.</text>
        <dbReference type="EC" id="2.7.13.3"/>
    </reaction>
</comment>
<evidence type="ECO:0000259" key="4">
    <source>
        <dbReference type="PROSITE" id="PS50109"/>
    </source>
</evidence>
<sequence>MDNWQQLEKEAARKGNSFIMSRSRVTCKSNEQRWYLIKASVIDNVHIVAFVDLNNELSLQESLIQTGHNKDRLLSILSHDLRGPITNLFTISSLATTGDLTSDEFTCMAQLIQKQSFQVLELLDTTLNWARSNYSGFKMEKTTIDLEQLVNRIFAIYRNVCESKQLKTSIKFGALRNIEADAEIMTVVLRNLISNAIKFTPPKGSVEIGTAKNEIIIRDSGIGMSKNMISDIFNKTSASRKGTNDELGLGMGLNLVLDLVKLVPCDLEIESKPSEGTVMKLKFNG</sequence>
<dbReference type="Gene3D" id="1.10.287.130">
    <property type="match status" value="1"/>
</dbReference>
<dbReference type="AlphaFoldDB" id="A0A8X8IHW0"/>
<dbReference type="SUPFAM" id="SSF55874">
    <property type="entry name" value="ATPase domain of HSP90 chaperone/DNA topoisomerase II/histidine kinase"/>
    <property type="match status" value="1"/>
</dbReference>
<evidence type="ECO:0000256" key="1">
    <source>
        <dbReference type="ARBA" id="ARBA00000085"/>
    </source>
</evidence>
<dbReference type="EMBL" id="FNNO01000009">
    <property type="protein sequence ID" value="SDX10112.1"/>
    <property type="molecule type" value="Genomic_DNA"/>
</dbReference>
<dbReference type="InterPro" id="IPR005467">
    <property type="entry name" value="His_kinase_dom"/>
</dbReference>
<dbReference type="Pfam" id="PF02518">
    <property type="entry name" value="HATPase_c"/>
    <property type="match status" value="1"/>
</dbReference>
<evidence type="ECO:0000313" key="6">
    <source>
        <dbReference type="Proteomes" id="UP000198711"/>
    </source>
</evidence>
<dbReference type="PROSITE" id="PS50109">
    <property type="entry name" value="HIS_KIN"/>
    <property type="match status" value="1"/>
</dbReference>
<evidence type="ECO:0000256" key="2">
    <source>
        <dbReference type="ARBA" id="ARBA00012438"/>
    </source>
</evidence>
<accession>A0A8X8IHW0</accession>
<dbReference type="PANTHER" id="PTHR43547">
    <property type="entry name" value="TWO-COMPONENT HISTIDINE KINASE"/>
    <property type="match status" value="1"/>
</dbReference>
<gene>
    <name evidence="5" type="ORF">SAMN05444410_10940</name>
</gene>
<keyword evidence="3" id="KW-0597">Phosphoprotein</keyword>
<dbReference type="InterPro" id="IPR036890">
    <property type="entry name" value="HATPase_C_sf"/>
</dbReference>
<keyword evidence="6" id="KW-1185">Reference proteome</keyword>
<dbReference type="InterPro" id="IPR036097">
    <property type="entry name" value="HisK_dim/P_sf"/>
</dbReference>
<keyword evidence="5" id="KW-0418">Kinase</keyword>
<dbReference type="PANTHER" id="PTHR43547:SF2">
    <property type="entry name" value="HYBRID SIGNAL TRANSDUCTION HISTIDINE KINASE C"/>
    <property type="match status" value="1"/>
</dbReference>